<evidence type="ECO:0000313" key="3">
    <source>
        <dbReference type="Proteomes" id="UP000653730"/>
    </source>
</evidence>
<dbReference type="GO" id="GO:0005524">
    <property type="term" value="F:ATP binding"/>
    <property type="evidence" value="ECO:0007669"/>
    <property type="project" value="UniProtKB-UniRule"/>
</dbReference>
<dbReference type="AlphaFoldDB" id="A0A926Q3C3"/>
<dbReference type="EC" id="2.7.1.170" evidence="1"/>
<dbReference type="Proteomes" id="UP000653730">
    <property type="component" value="Unassembled WGS sequence"/>
</dbReference>
<keyword evidence="1" id="KW-0067">ATP-binding</keyword>
<feature type="binding site" evidence="1">
    <location>
        <begin position="25"/>
        <end position="32"/>
    </location>
    <ligand>
        <name>ATP</name>
        <dbReference type="ChEBI" id="CHEBI:30616"/>
    </ligand>
</feature>
<evidence type="ECO:0000256" key="1">
    <source>
        <dbReference type="HAMAP-Rule" id="MF_01270"/>
    </source>
</evidence>
<keyword evidence="1" id="KW-0547">Nucleotide-binding</keyword>
<sequence>MKRSVEKLYEISRKASRNIIGLMSGTSLDGLDIALCRITGSGLETRAELLAFTTIPYEPGFCGHVREVFARKDGELEKICLLHPLVAQVQARMVVDALKQWKISPEEVDLIASHGQTVYHAPYSFHHNPEFPNATLQLGDGDHMAEITGIITLSDFRQKHIAAGGEGAPLAIYGDYLLFADKEESRLLLNMGGISNLTFIPAATGFDRVFCTDVGPGNTLMDAYVQKYFNLPYDEDARIASRGQLNEDLLNRLMDHSFLRLSAPKTTGPELFNMEYLDAALETSGMQGQLSHEDILHTLAHFTVKCIAQCIAKHLPADSSVRGFVSGGGASNPLVLNLLKKTCPDLQFTDTSALGLDPDAKEAVLFALLANETVSGSANVEGTAAYPWVSMGKVSFPG</sequence>
<organism evidence="2 3">
    <name type="scientific">Sinomicrobium weinanense</name>
    <dbReference type="NCBI Taxonomy" id="2842200"/>
    <lineage>
        <taxon>Bacteria</taxon>
        <taxon>Pseudomonadati</taxon>
        <taxon>Bacteroidota</taxon>
        <taxon>Flavobacteriia</taxon>
        <taxon>Flavobacteriales</taxon>
        <taxon>Flavobacteriaceae</taxon>
        <taxon>Sinomicrobium</taxon>
    </lineage>
</organism>
<comment type="pathway">
    <text evidence="1">Cell wall biogenesis; peptidoglycan recycling.</text>
</comment>
<gene>
    <name evidence="1" type="primary">anmK</name>
    <name evidence="2" type="ORF">IBL28_15940</name>
</gene>
<dbReference type="CDD" id="cd24050">
    <property type="entry name" value="ASKHA_NBD_ANMK"/>
    <property type="match status" value="1"/>
</dbReference>
<accession>A0A926Q3C3</accession>
<dbReference type="GO" id="GO:0097175">
    <property type="term" value="P:1,6-anhydro-N-acetyl-beta-muramic acid catabolic process"/>
    <property type="evidence" value="ECO:0007669"/>
    <property type="project" value="UniProtKB-UniRule"/>
</dbReference>
<keyword evidence="1 2" id="KW-0418">Kinase</keyword>
<dbReference type="Pfam" id="PF03702">
    <property type="entry name" value="AnmK"/>
    <property type="match status" value="1"/>
</dbReference>
<name>A0A926Q3C3_9FLAO</name>
<evidence type="ECO:0000313" key="2">
    <source>
        <dbReference type="EMBL" id="MBC9797467.1"/>
    </source>
</evidence>
<comment type="caution">
    <text evidence="2">The sequence shown here is derived from an EMBL/GenBank/DDBJ whole genome shotgun (WGS) entry which is preliminary data.</text>
</comment>
<dbReference type="GO" id="GO:0009254">
    <property type="term" value="P:peptidoglycan turnover"/>
    <property type="evidence" value="ECO:0007669"/>
    <property type="project" value="UniProtKB-UniRule"/>
</dbReference>
<dbReference type="GO" id="GO:0006040">
    <property type="term" value="P:amino sugar metabolic process"/>
    <property type="evidence" value="ECO:0007669"/>
    <property type="project" value="InterPro"/>
</dbReference>
<dbReference type="InterPro" id="IPR043129">
    <property type="entry name" value="ATPase_NBD"/>
</dbReference>
<keyword evidence="1" id="KW-0808">Transferase</keyword>
<keyword evidence="1" id="KW-0119">Carbohydrate metabolism</keyword>
<dbReference type="SUPFAM" id="SSF53067">
    <property type="entry name" value="Actin-like ATPase domain"/>
    <property type="match status" value="1"/>
</dbReference>
<dbReference type="PANTHER" id="PTHR30605">
    <property type="entry name" value="ANHYDRO-N-ACETYLMURAMIC ACID KINASE"/>
    <property type="match status" value="1"/>
</dbReference>
<protein>
    <recommendedName>
        <fullName evidence="1">Anhydro-N-acetylmuramic acid kinase</fullName>
        <ecNumber evidence="1">2.7.1.170</ecNumber>
    </recommendedName>
    <alternativeName>
        <fullName evidence="1">AnhMurNAc kinase</fullName>
    </alternativeName>
</protein>
<dbReference type="RefSeq" id="WP_187966601.1">
    <property type="nucleotide sequence ID" value="NZ_JACVDC010000060.1"/>
</dbReference>
<keyword evidence="3" id="KW-1185">Reference proteome</keyword>
<comment type="pathway">
    <text evidence="1">Amino-sugar metabolism; 1,6-anhydro-N-acetylmuramate degradation.</text>
</comment>
<comment type="function">
    <text evidence="1">Catalyzes the specific phosphorylation of 1,6-anhydro-N-acetylmuramic acid (anhMurNAc) with the simultaneous cleavage of the 1,6-anhydro ring, generating MurNAc-6-P. Is required for the utilization of anhMurNAc either imported from the medium or derived from its own cell wall murein, and thus plays a role in cell wall recycling.</text>
</comment>
<dbReference type="InterPro" id="IPR005338">
    <property type="entry name" value="Anhydro_N_Ac-Mur_kinase"/>
</dbReference>
<comment type="catalytic activity">
    <reaction evidence="1">
        <text>1,6-anhydro-N-acetyl-beta-muramate + ATP + H2O = N-acetyl-D-muramate 6-phosphate + ADP + H(+)</text>
        <dbReference type="Rhea" id="RHEA:24952"/>
        <dbReference type="ChEBI" id="CHEBI:15377"/>
        <dbReference type="ChEBI" id="CHEBI:15378"/>
        <dbReference type="ChEBI" id="CHEBI:30616"/>
        <dbReference type="ChEBI" id="CHEBI:58690"/>
        <dbReference type="ChEBI" id="CHEBI:58722"/>
        <dbReference type="ChEBI" id="CHEBI:456216"/>
        <dbReference type="EC" id="2.7.1.170"/>
    </reaction>
</comment>
<dbReference type="PANTHER" id="PTHR30605:SF0">
    <property type="entry name" value="ANHYDRO-N-ACETYLMURAMIC ACID KINASE"/>
    <property type="match status" value="1"/>
</dbReference>
<dbReference type="Gene3D" id="3.30.420.40">
    <property type="match status" value="2"/>
</dbReference>
<dbReference type="HAMAP" id="MF_01270">
    <property type="entry name" value="AnhMurNAc_kinase"/>
    <property type="match status" value="1"/>
</dbReference>
<proteinExistence type="inferred from homology"/>
<dbReference type="GO" id="GO:0016773">
    <property type="term" value="F:phosphotransferase activity, alcohol group as acceptor"/>
    <property type="evidence" value="ECO:0007669"/>
    <property type="project" value="UniProtKB-UniRule"/>
</dbReference>
<comment type="similarity">
    <text evidence="1">Belongs to the anhydro-N-acetylmuramic acid kinase family.</text>
</comment>
<reference evidence="2 3" key="1">
    <citation type="submission" date="2020-09" db="EMBL/GenBank/DDBJ databases">
        <title>Sinomicrobium weinanense sp. nov., a halophilic bacteria isolated from saline-alkali soil.</title>
        <authorList>
            <person name="Wu P."/>
            <person name="Ren H."/>
            <person name="Mei Y."/>
            <person name="Liang Y."/>
            <person name="Chen Z."/>
        </authorList>
    </citation>
    <scope>NUCLEOTIDE SEQUENCE [LARGE SCALE GENOMIC DNA]</scope>
    <source>
        <strain evidence="2 3">FJxs</strain>
    </source>
</reference>
<dbReference type="EMBL" id="JACVDC010000060">
    <property type="protein sequence ID" value="MBC9797467.1"/>
    <property type="molecule type" value="Genomic_DNA"/>
</dbReference>
<dbReference type="GO" id="GO:0016301">
    <property type="term" value="F:kinase activity"/>
    <property type="evidence" value="ECO:0007669"/>
    <property type="project" value="UniProtKB-KW"/>
</dbReference>